<keyword evidence="9" id="KW-0676">Redox-active center</keyword>
<feature type="domain" description="Vitamin K epoxide reductase" evidence="11">
    <location>
        <begin position="29"/>
        <end position="176"/>
    </location>
</feature>
<keyword evidence="6" id="KW-0560">Oxidoreductase</keyword>
<dbReference type="InterPro" id="IPR044698">
    <property type="entry name" value="VKOR/LTO1"/>
</dbReference>
<sequence>MTGVLPVYPLTKNNPQLIMSRRRSAPWIHRWSRQLIGAIALLGVLDTAYLTLIEFGVFQEVAGCPTTGPINCQAVLDSTYAKVFGVPLSLFGLVAYAGIALFAFAPLLLKSSERKDLRADVENWTWLLIFAGSIAMVIFSGYLVYLMSFKIKAFCIYCLASALFSITLFVLAILGRVWEDIGQLFFTGILVGMVAIIGTLGAYAQGGGAPAKTIGSRTPIPVATTQPQPVIGWEVTTTSGEAEIALARHLAKVGAKEYGAYWCPHCYEQKQLFGKPAYKELNYVECSADGKNAKPEVCKEAGVKYFPSWQINGELTSGVKTLDELADLTNYQGPRNFKYTLPGQSAQ</sequence>
<evidence type="ECO:0000259" key="11">
    <source>
        <dbReference type="SMART" id="SM00756"/>
    </source>
</evidence>
<dbReference type="KEGG" id="mic:Mic7113_4582"/>
<evidence type="ECO:0000256" key="1">
    <source>
        <dbReference type="ARBA" id="ARBA00004141"/>
    </source>
</evidence>
<dbReference type="Proteomes" id="UP000010471">
    <property type="component" value="Chromosome"/>
</dbReference>
<dbReference type="AlphaFoldDB" id="K9WJ96"/>
<accession>K9WJ96</accession>
<dbReference type="GO" id="GO:0016020">
    <property type="term" value="C:membrane"/>
    <property type="evidence" value="ECO:0007669"/>
    <property type="project" value="UniProtKB-SubCell"/>
</dbReference>
<keyword evidence="13" id="KW-1185">Reference proteome</keyword>
<evidence type="ECO:0000256" key="3">
    <source>
        <dbReference type="ARBA" id="ARBA00022692"/>
    </source>
</evidence>
<evidence type="ECO:0000256" key="6">
    <source>
        <dbReference type="ARBA" id="ARBA00023002"/>
    </source>
</evidence>
<proteinExistence type="inferred from homology"/>
<dbReference type="Gene3D" id="3.40.30.10">
    <property type="entry name" value="Glutaredoxin"/>
    <property type="match status" value="1"/>
</dbReference>
<evidence type="ECO:0000256" key="8">
    <source>
        <dbReference type="ARBA" id="ARBA00023157"/>
    </source>
</evidence>
<evidence type="ECO:0000256" key="4">
    <source>
        <dbReference type="ARBA" id="ARBA00022719"/>
    </source>
</evidence>
<keyword evidence="4" id="KW-0874">Quinone</keyword>
<dbReference type="InterPro" id="IPR012932">
    <property type="entry name" value="VKOR"/>
</dbReference>
<evidence type="ECO:0000313" key="12">
    <source>
        <dbReference type="EMBL" id="AFZ20263.1"/>
    </source>
</evidence>
<feature type="transmembrane region" description="Helical" evidence="10">
    <location>
        <begin position="124"/>
        <end position="147"/>
    </location>
</feature>
<evidence type="ECO:0000256" key="10">
    <source>
        <dbReference type="SAM" id="Phobius"/>
    </source>
</evidence>
<dbReference type="CDD" id="cd12916">
    <property type="entry name" value="VKOR_1"/>
    <property type="match status" value="1"/>
</dbReference>
<dbReference type="eggNOG" id="COG0526">
    <property type="taxonomic scope" value="Bacteria"/>
</dbReference>
<dbReference type="HOGENOM" id="CLU_047345_0_0_3"/>
<keyword evidence="8" id="KW-1015">Disulfide bond</keyword>
<dbReference type="GO" id="GO:0048038">
    <property type="term" value="F:quinone binding"/>
    <property type="evidence" value="ECO:0007669"/>
    <property type="project" value="UniProtKB-KW"/>
</dbReference>
<feature type="transmembrane region" description="Helical" evidence="10">
    <location>
        <begin position="83"/>
        <end position="104"/>
    </location>
</feature>
<dbReference type="GO" id="GO:0016491">
    <property type="term" value="F:oxidoreductase activity"/>
    <property type="evidence" value="ECO:0007669"/>
    <property type="project" value="UniProtKB-KW"/>
</dbReference>
<evidence type="ECO:0000256" key="7">
    <source>
        <dbReference type="ARBA" id="ARBA00023136"/>
    </source>
</evidence>
<dbReference type="InterPro" id="IPR036249">
    <property type="entry name" value="Thioredoxin-like_sf"/>
</dbReference>
<dbReference type="eggNOG" id="COG4243">
    <property type="taxonomic scope" value="Bacteria"/>
</dbReference>
<dbReference type="PATRIC" id="fig|1173027.3.peg.5071"/>
<protein>
    <submittedName>
        <fullName evidence="12">Putative membrane protein</fullName>
    </submittedName>
</protein>
<keyword evidence="7 10" id="KW-0472">Membrane</keyword>
<dbReference type="PANTHER" id="PTHR34573">
    <property type="entry name" value="VKC DOMAIN-CONTAINING PROTEIN"/>
    <property type="match status" value="1"/>
</dbReference>
<dbReference type="Pfam" id="PF07884">
    <property type="entry name" value="VKOR"/>
    <property type="match status" value="1"/>
</dbReference>
<organism evidence="12 13">
    <name type="scientific">Allocoleopsis franciscana PCC 7113</name>
    <dbReference type="NCBI Taxonomy" id="1173027"/>
    <lineage>
        <taxon>Bacteria</taxon>
        <taxon>Bacillati</taxon>
        <taxon>Cyanobacteriota</taxon>
        <taxon>Cyanophyceae</taxon>
        <taxon>Coleofasciculales</taxon>
        <taxon>Coleofasciculaceae</taxon>
        <taxon>Allocoleopsis</taxon>
        <taxon>Allocoleopsis franciscana</taxon>
    </lineage>
</organism>
<dbReference type="Gene3D" id="1.20.1440.130">
    <property type="entry name" value="VKOR domain"/>
    <property type="match status" value="1"/>
</dbReference>
<feature type="transmembrane region" description="Helical" evidence="10">
    <location>
        <begin position="154"/>
        <end position="178"/>
    </location>
</feature>
<evidence type="ECO:0000256" key="9">
    <source>
        <dbReference type="ARBA" id="ARBA00023284"/>
    </source>
</evidence>
<dbReference type="PANTHER" id="PTHR34573:SF1">
    <property type="entry name" value="VITAMIN K EPOXIDE REDUCTASE DOMAIN-CONTAINING PROTEIN"/>
    <property type="match status" value="1"/>
</dbReference>
<reference evidence="12 13" key="1">
    <citation type="submission" date="2012-06" db="EMBL/GenBank/DDBJ databases">
        <title>Finished chromosome of genome of Microcoleus sp. PCC 7113.</title>
        <authorList>
            <consortium name="US DOE Joint Genome Institute"/>
            <person name="Gugger M."/>
            <person name="Coursin T."/>
            <person name="Rippka R."/>
            <person name="Tandeau De Marsac N."/>
            <person name="Huntemann M."/>
            <person name="Wei C.-L."/>
            <person name="Han J."/>
            <person name="Detter J.C."/>
            <person name="Han C."/>
            <person name="Tapia R."/>
            <person name="Chen A."/>
            <person name="Kyrpides N."/>
            <person name="Mavromatis K."/>
            <person name="Markowitz V."/>
            <person name="Szeto E."/>
            <person name="Ivanova N."/>
            <person name="Pagani I."/>
            <person name="Pati A."/>
            <person name="Goodwin L."/>
            <person name="Nordberg H.P."/>
            <person name="Cantor M.N."/>
            <person name="Hua S.X."/>
            <person name="Woyke T."/>
            <person name="Kerfeld C.A."/>
        </authorList>
    </citation>
    <scope>NUCLEOTIDE SEQUENCE [LARGE SCALE GENOMIC DNA]</scope>
    <source>
        <strain evidence="12 13">PCC 7113</strain>
    </source>
</reference>
<comment type="subcellular location">
    <subcellularLocation>
        <location evidence="1">Membrane</location>
        <topology evidence="1">Multi-pass membrane protein</topology>
    </subcellularLocation>
</comment>
<dbReference type="STRING" id="1173027.Mic7113_4582"/>
<name>K9WJ96_9CYAN</name>
<dbReference type="SMART" id="SM00756">
    <property type="entry name" value="VKc"/>
    <property type="match status" value="1"/>
</dbReference>
<evidence type="ECO:0000313" key="13">
    <source>
        <dbReference type="Proteomes" id="UP000010471"/>
    </source>
</evidence>
<evidence type="ECO:0000256" key="2">
    <source>
        <dbReference type="ARBA" id="ARBA00006214"/>
    </source>
</evidence>
<feature type="transmembrane region" description="Helical" evidence="10">
    <location>
        <begin position="184"/>
        <end position="204"/>
    </location>
</feature>
<dbReference type="EMBL" id="CP003630">
    <property type="protein sequence ID" value="AFZ20263.1"/>
    <property type="molecule type" value="Genomic_DNA"/>
</dbReference>
<dbReference type="InterPro" id="IPR038354">
    <property type="entry name" value="VKOR_sf"/>
</dbReference>
<evidence type="ECO:0000256" key="5">
    <source>
        <dbReference type="ARBA" id="ARBA00022989"/>
    </source>
</evidence>
<comment type="similarity">
    <text evidence="2">Belongs to the VKOR family.</text>
</comment>
<keyword evidence="5 10" id="KW-1133">Transmembrane helix</keyword>
<dbReference type="SUPFAM" id="SSF52833">
    <property type="entry name" value="Thioredoxin-like"/>
    <property type="match status" value="1"/>
</dbReference>
<gene>
    <name evidence="12" type="ORF">Mic7113_4582</name>
</gene>
<keyword evidence="3 10" id="KW-0812">Transmembrane</keyword>